<organism evidence="1 2">
    <name type="scientific">Mycobacterium tuberculosis</name>
    <dbReference type="NCBI Taxonomy" id="1773"/>
    <lineage>
        <taxon>Bacteria</taxon>
        <taxon>Bacillati</taxon>
        <taxon>Actinomycetota</taxon>
        <taxon>Actinomycetes</taxon>
        <taxon>Mycobacteriales</taxon>
        <taxon>Mycobacteriaceae</taxon>
        <taxon>Mycobacterium</taxon>
        <taxon>Mycobacterium tuberculosis complex</taxon>
    </lineage>
</organism>
<reference evidence="1 2" key="1">
    <citation type="submission" date="2015-03" db="EMBL/GenBank/DDBJ databases">
        <authorList>
            <consortium name="Pathogen Informatics"/>
        </authorList>
    </citation>
    <scope>NUCLEOTIDE SEQUENCE [LARGE SCALE GENOMIC DNA]</scope>
    <source>
        <strain evidence="1 2">Bir 187</strain>
    </source>
</reference>
<protein>
    <recommendedName>
        <fullName evidence="3">Helicase</fullName>
    </recommendedName>
</protein>
<sequence>MRGTGGFTPRTWVALATEYFLAGRARVLVGTRSLLGEGWDCAAVNVNIDLTSATTQAAITQMRGRAIRNDPSDGHKVADNWSVCCIATEHPRGDADYLRLVRKHDGYYAATPQGLIESGVTHCDPSLSPYGPPVTDTHAITARALQRVAERAQARSWWRIGEPYEGVDVATIRVRSRQPLGVAAPRIPASALTPPVPGQFSPVRLARGAVAAVSVVGASTATAVASANLGMLAGAGTAGAIVAAGVGLVATAAAAESRRLDHAPNALEQLAAVVADALYAAGGAQRGSAALRLASDPEGWIRCQLDGVPTEQSLRFTAALDELLAPLAEPRYLIGRKILTPPARPVARRLFAVRAVVGLSLPGTVAWHAVPRWFARNKDRRQHLAQAWRKHIGPPRQLPADSPQGQAILDLFRGDNPLSVTTQLRTTWR</sequence>
<dbReference type="EMBL" id="CNFU01001099">
    <property type="protein sequence ID" value="CKT02435.1"/>
    <property type="molecule type" value="Genomic_DNA"/>
</dbReference>
<dbReference type="InterPro" id="IPR027417">
    <property type="entry name" value="P-loop_NTPase"/>
</dbReference>
<dbReference type="AlphaFoldDB" id="A0A655AE87"/>
<dbReference type="PANTHER" id="PTHR47396:SF1">
    <property type="entry name" value="ATP-DEPENDENT HELICASE IRC3-RELATED"/>
    <property type="match status" value="1"/>
</dbReference>
<dbReference type="GO" id="GO:0005829">
    <property type="term" value="C:cytosol"/>
    <property type="evidence" value="ECO:0007669"/>
    <property type="project" value="TreeGrafter"/>
</dbReference>
<gene>
    <name evidence="1" type="ORF">ERS027661_03837</name>
</gene>
<evidence type="ECO:0000313" key="2">
    <source>
        <dbReference type="Proteomes" id="UP000049023"/>
    </source>
</evidence>
<evidence type="ECO:0008006" key="3">
    <source>
        <dbReference type="Google" id="ProtNLM"/>
    </source>
</evidence>
<evidence type="ECO:0000313" key="1">
    <source>
        <dbReference type="EMBL" id="CKT02435.1"/>
    </source>
</evidence>
<dbReference type="PANTHER" id="PTHR47396">
    <property type="entry name" value="TYPE I RESTRICTION ENZYME ECOKI R PROTEIN"/>
    <property type="match status" value="1"/>
</dbReference>
<accession>A0A655AE87</accession>
<name>A0A655AE87_MYCTX</name>
<dbReference type="InterPro" id="IPR050742">
    <property type="entry name" value="Helicase_Restrict-Modif_Enz"/>
</dbReference>
<proteinExistence type="predicted"/>
<dbReference type="CDD" id="cd18785">
    <property type="entry name" value="SF2_C"/>
    <property type="match status" value="1"/>
</dbReference>
<dbReference type="Proteomes" id="UP000049023">
    <property type="component" value="Unassembled WGS sequence"/>
</dbReference>
<dbReference type="Gene3D" id="3.40.50.300">
    <property type="entry name" value="P-loop containing nucleotide triphosphate hydrolases"/>
    <property type="match status" value="1"/>
</dbReference>
<dbReference type="SUPFAM" id="SSF52540">
    <property type="entry name" value="P-loop containing nucleoside triphosphate hydrolases"/>
    <property type="match status" value="1"/>
</dbReference>